<proteinExistence type="predicted"/>
<keyword evidence="2" id="KW-1185">Reference proteome</keyword>
<dbReference type="AlphaFoldDB" id="A0A7J8W6H2"/>
<reference evidence="1 2" key="1">
    <citation type="journal article" date="2019" name="Genome Biol. Evol.">
        <title>Insights into the evolution of the New World diploid cottons (Gossypium, subgenus Houzingenia) based on genome sequencing.</title>
        <authorList>
            <person name="Grover C.E."/>
            <person name="Arick M.A. 2nd"/>
            <person name="Thrash A."/>
            <person name="Conover J.L."/>
            <person name="Sanders W.S."/>
            <person name="Peterson D.G."/>
            <person name="Frelichowski J.E."/>
            <person name="Scheffler J.A."/>
            <person name="Scheffler B.E."/>
            <person name="Wendel J.F."/>
        </authorList>
    </citation>
    <scope>NUCLEOTIDE SEQUENCE [LARGE SCALE GENOMIC DNA]</scope>
    <source>
        <strain evidence="1">57</strain>
        <tissue evidence="1">Leaf</tissue>
    </source>
</reference>
<name>A0A7J8W6H2_9ROSI</name>
<dbReference type="EMBL" id="JABFAB010235854">
    <property type="protein sequence ID" value="MBA0670239.1"/>
    <property type="molecule type" value="Genomic_DNA"/>
</dbReference>
<gene>
    <name evidence="1" type="ORF">Goklo_023947</name>
</gene>
<feature type="non-terminal residue" evidence="1">
    <location>
        <position position="1"/>
    </location>
</feature>
<dbReference type="OrthoDB" id="1435729at2759"/>
<evidence type="ECO:0000313" key="2">
    <source>
        <dbReference type="Proteomes" id="UP000593573"/>
    </source>
</evidence>
<accession>A0A7J8W6H2</accession>
<sequence>MLIDTIYNGHVLRGSNKVVDCLAKTAIRKLN</sequence>
<organism evidence="1 2">
    <name type="scientific">Gossypium klotzschianum</name>
    <dbReference type="NCBI Taxonomy" id="34286"/>
    <lineage>
        <taxon>Eukaryota</taxon>
        <taxon>Viridiplantae</taxon>
        <taxon>Streptophyta</taxon>
        <taxon>Embryophyta</taxon>
        <taxon>Tracheophyta</taxon>
        <taxon>Spermatophyta</taxon>
        <taxon>Magnoliopsida</taxon>
        <taxon>eudicotyledons</taxon>
        <taxon>Gunneridae</taxon>
        <taxon>Pentapetalae</taxon>
        <taxon>rosids</taxon>
        <taxon>malvids</taxon>
        <taxon>Malvales</taxon>
        <taxon>Malvaceae</taxon>
        <taxon>Malvoideae</taxon>
        <taxon>Gossypium</taxon>
    </lineage>
</organism>
<evidence type="ECO:0000313" key="1">
    <source>
        <dbReference type="EMBL" id="MBA0670239.1"/>
    </source>
</evidence>
<comment type="caution">
    <text evidence="1">The sequence shown here is derived from an EMBL/GenBank/DDBJ whole genome shotgun (WGS) entry which is preliminary data.</text>
</comment>
<dbReference type="Proteomes" id="UP000593573">
    <property type="component" value="Unassembled WGS sequence"/>
</dbReference>
<protein>
    <submittedName>
        <fullName evidence="1">Uncharacterized protein</fullName>
    </submittedName>
</protein>